<dbReference type="AlphaFoldDB" id="A0A8H7ZDU4"/>
<dbReference type="RefSeq" id="XP_067549126.1">
    <property type="nucleotide sequence ID" value="XM_067690685.1"/>
</dbReference>
<feature type="compositionally biased region" description="Acidic residues" evidence="3">
    <location>
        <begin position="55"/>
        <end position="65"/>
    </location>
</feature>
<dbReference type="GeneID" id="93650519"/>
<dbReference type="InterPro" id="IPR032675">
    <property type="entry name" value="LRR_dom_sf"/>
</dbReference>
<dbReference type="InterPro" id="IPR001611">
    <property type="entry name" value="Leu-rich_rpt"/>
</dbReference>
<dbReference type="PROSITE" id="PS51450">
    <property type="entry name" value="LRR"/>
    <property type="match status" value="1"/>
</dbReference>
<gene>
    <name evidence="4" type="ORF">I9W82_001890</name>
</gene>
<dbReference type="Gene3D" id="3.80.10.10">
    <property type="entry name" value="Ribonuclease Inhibitor"/>
    <property type="match status" value="2"/>
</dbReference>
<comment type="caution">
    <text evidence="4">The sequence shown here is derived from an EMBL/GenBank/DDBJ whole genome shotgun (WGS) entry which is preliminary data.</text>
</comment>
<evidence type="ECO:0000313" key="4">
    <source>
        <dbReference type="EMBL" id="KAG5420010.1"/>
    </source>
</evidence>
<proteinExistence type="predicted"/>
<reference evidence="4 5" key="1">
    <citation type="submission" date="2020-12" db="EMBL/GenBank/DDBJ databases">
        <title>Effect of drift, selection, and recombination on the evolution of hybrid genomes in Candida yeast pathogens.</title>
        <authorList>
            <person name="Mixao V."/>
            <person name="Ksiezopolska E."/>
            <person name="Saus E."/>
            <person name="Boekhout T."/>
            <person name="Gacser A."/>
            <person name="Gabaldon T."/>
        </authorList>
    </citation>
    <scope>NUCLEOTIDE SEQUENCE [LARGE SCALE GENOMIC DNA]</scope>
    <source>
        <strain evidence="4 5">BP57</strain>
    </source>
</reference>
<protein>
    <submittedName>
        <fullName evidence="4">Uncharacterized protein</fullName>
    </submittedName>
</protein>
<keyword evidence="2" id="KW-0677">Repeat</keyword>
<dbReference type="PANTHER" id="PTHR48051">
    <property type="match status" value="1"/>
</dbReference>
<dbReference type="PANTHER" id="PTHR48051:SF46">
    <property type="entry name" value="LEUCINE RICH REPEAT-CONTAINING DOMAIN PROTEIN"/>
    <property type="match status" value="1"/>
</dbReference>
<organism evidence="4 5">
    <name type="scientific">Candida metapsilosis</name>
    <dbReference type="NCBI Taxonomy" id="273372"/>
    <lineage>
        <taxon>Eukaryota</taxon>
        <taxon>Fungi</taxon>
        <taxon>Dikarya</taxon>
        <taxon>Ascomycota</taxon>
        <taxon>Saccharomycotina</taxon>
        <taxon>Pichiomycetes</taxon>
        <taxon>Debaryomycetaceae</taxon>
        <taxon>Candida/Lodderomyces clade</taxon>
        <taxon>Candida</taxon>
    </lineage>
</organism>
<dbReference type="GO" id="GO:0005737">
    <property type="term" value="C:cytoplasm"/>
    <property type="evidence" value="ECO:0007669"/>
    <property type="project" value="TreeGrafter"/>
</dbReference>
<accession>A0A8H7ZDU4</accession>
<dbReference type="Proteomes" id="UP000669133">
    <property type="component" value="Unassembled WGS sequence"/>
</dbReference>
<name>A0A8H7ZDU4_9ASCO</name>
<keyword evidence="5" id="KW-1185">Reference proteome</keyword>
<dbReference type="InterPro" id="IPR050216">
    <property type="entry name" value="LRR_domain-containing"/>
</dbReference>
<evidence type="ECO:0000313" key="5">
    <source>
        <dbReference type="Proteomes" id="UP000669133"/>
    </source>
</evidence>
<evidence type="ECO:0000256" key="3">
    <source>
        <dbReference type="SAM" id="MobiDB-lite"/>
    </source>
</evidence>
<feature type="region of interest" description="Disordered" evidence="3">
    <location>
        <begin position="43"/>
        <end position="71"/>
    </location>
</feature>
<keyword evidence="1" id="KW-0433">Leucine-rich repeat</keyword>
<dbReference type="OrthoDB" id="7451790at2759"/>
<evidence type="ECO:0000256" key="1">
    <source>
        <dbReference type="ARBA" id="ARBA00022614"/>
    </source>
</evidence>
<dbReference type="SUPFAM" id="SSF52058">
    <property type="entry name" value="L domain-like"/>
    <property type="match status" value="1"/>
</dbReference>
<dbReference type="EMBL" id="JAEOAQ010000002">
    <property type="protein sequence ID" value="KAG5420010.1"/>
    <property type="molecule type" value="Genomic_DNA"/>
</dbReference>
<evidence type="ECO:0000256" key="2">
    <source>
        <dbReference type="ARBA" id="ARBA00022737"/>
    </source>
</evidence>
<sequence length="785" mass="88240">MSVRTIALVGVHEHSMVIASDGGGHTSLGGTLQVMESDEQAIDGESLGGDKSGVEEIEPTSEQADETTVSTSATARNCSSRLLESRIILDNYPIDLLQKIVGMVGFDSLSKMLSISFFKSNRNIEEAVNSMISNSIYRFSNSVLKPVWDEFHQCTSDFTTFESFQAFDNYCVKARLETTIRISFTLKHFVDLIQLQKLLYNLKPSNVVKLDLTLDLRPYQSSCIDLTQPLAALDWLRGRLTRFSLTAPDKLKVQGQFKSNQLRELEINGRSLKKLWHKSKGLDLAKLKSLKSLTCDVGSLRNNSVTKLPALEKISLSSRGDLPVFFEKLLCNITSSETTSIEYKAIEGNASDFAECLNEAAKFAQFELKSLSLAGALGELSIYPTELLELRRTDNPELIRWLRLPPTLKSLTLTEQWHVCIGEILTMIPLGVEYLHLSGFDEGICDSGDLTQFSNLKFLKLSRCGVKNFEANMIQFPESLRTLDLSGNHIRSIDGIAFPKQLLSLNVSFNRIRNIQGDRLPSTLKHIIVTPNPIKYIHLLKNEFGEELPIDSLSVNTCKGPLEGSTMAPNAQNLFFKNLVLLNDCSFSDKLVRLRLDDCVFLDDLRFAAFPRLKYLCIKNCHQLGIELPETLEELELSQIYAIPPELALLENLRHLRLSGCIKYPEIEFQSNLESLELTFRGIKRLDLRFPKGVTNLKHIDLSRSRLESISIECIGCRDGSLHKNLVAVGLSKYTCEHGNINRFISQLQKATNAKWTHHSMNISNRGSRGCLIRGINKFTVKHNK</sequence>